<accession>A0ABT5K3Z5</accession>
<dbReference type="Pfam" id="PF04519">
    <property type="entry name" value="Bactofilin"/>
    <property type="match status" value="1"/>
</dbReference>
<sequence length="129" mass="13777">MFGRNAQDSLDSLIGEATRVDGNLLFKGGLRIDGQVRGNVLADASQHSFLVIGERGRVDGEVRCAHLVVNGTINGPVHVSELLEVQPKARIFGEVCYKMLEIHGGAVVSGHLRHDDGADKVLHLAASEA</sequence>
<proteinExistence type="inferred from homology"/>
<dbReference type="RefSeq" id="WP_273673051.1">
    <property type="nucleotide sequence ID" value="NZ_JAQQXR010000008.1"/>
</dbReference>
<evidence type="ECO:0000313" key="3">
    <source>
        <dbReference type="Proteomes" id="UP001221208"/>
    </source>
</evidence>
<dbReference type="Proteomes" id="UP001221208">
    <property type="component" value="Unassembled WGS sequence"/>
</dbReference>
<evidence type="ECO:0000256" key="1">
    <source>
        <dbReference type="ARBA" id="ARBA00044755"/>
    </source>
</evidence>
<comment type="similarity">
    <text evidence="1">Belongs to the bactofilin family.</text>
</comment>
<gene>
    <name evidence="2" type="ORF">OIK44_19175</name>
</gene>
<protein>
    <submittedName>
        <fullName evidence="2">Polymer-forming cytoskeletal protein</fullName>
    </submittedName>
</protein>
<name>A0ABT5K3Z5_9BURK</name>
<keyword evidence="3" id="KW-1185">Reference proteome</keyword>
<dbReference type="EMBL" id="JAQQXR010000008">
    <property type="protein sequence ID" value="MDC8759710.1"/>
    <property type="molecule type" value="Genomic_DNA"/>
</dbReference>
<dbReference type="InterPro" id="IPR007607">
    <property type="entry name" value="BacA/B"/>
</dbReference>
<organism evidence="2 3">
    <name type="scientific">Janthinobacterium fluminis</name>
    <dbReference type="NCBI Taxonomy" id="2987524"/>
    <lineage>
        <taxon>Bacteria</taxon>
        <taxon>Pseudomonadati</taxon>
        <taxon>Pseudomonadota</taxon>
        <taxon>Betaproteobacteria</taxon>
        <taxon>Burkholderiales</taxon>
        <taxon>Oxalobacteraceae</taxon>
        <taxon>Janthinobacterium</taxon>
    </lineage>
</organism>
<dbReference type="PANTHER" id="PTHR35024">
    <property type="entry name" value="HYPOTHETICAL CYTOSOLIC PROTEIN"/>
    <property type="match status" value="1"/>
</dbReference>
<reference evidence="2 3" key="1">
    <citation type="submission" date="2022-10" db="EMBL/GenBank/DDBJ databases">
        <title>Janthinobacterium sp. hw3 Genome sequencing.</title>
        <authorList>
            <person name="Park S."/>
        </authorList>
    </citation>
    <scope>NUCLEOTIDE SEQUENCE [LARGE SCALE GENOMIC DNA]</scope>
    <source>
        <strain evidence="3">hw3</strain>
    </source>
</reference>
<evidence type="ECO:0000313" key="2">
    <source>
        <dbReference type="EMBL" id="MDC8759710.1"/>
    </source>
</evidence>
<dbReference type="PANTHER" id="PTHR35024:SF4">
    <property type="entry name" value="POLYMER-FORMING CYTOSKELETAL PROTEIN"/>
    <property type="match status" value="1"/>
</dbReference>
<comment type="caution">
    <text evidence="2">The sequence shown here is derived from an EMBL/GenBank/DDBJ whole genome shotgun (WGS) entry which is preliminary data.</text>
</comment>